<dbReference type="AlphaFoldDB" id="A0A2T4TYA5"/>
<dbReference type="GO" id="GO:0003824">
    <property type="term" value="F:catalytic activity"/>
    <property type="evidence" value="ECO:0007669"/>
    <property type="project" value="InterPro"/>
</dbReference>
<dbReference type="InterPro" id="IPR011234">
    <property type="entry name" value="Fumarylacetoacetase-like_C"/>
</dbReference>
<evidence type="ECO:0000313" key="3">
    <source>
        <dbReference type="Proteomes" id="UP000241436"/>
    </source>
</evidence>
<dbReference type="SUPFAM" id="SSF56529">
    <property type="entry name" value="FAH"/>
    <property type="match status" value="1"/>
</dbReference>
<dbReference type="PANTHER" id="PTHR43211">
    <property type="entry name" value="FUMARYLACETOACETATE HYDROLASE"/>
    <property type="match status" value="1"/>
</dbReference>
<dbReference type="OrthoDB" id="5197601at2"/>
<organism evidence="2 3">
    <name type="scientific">Candidatus Methylomirabilis limnetica</name>
    <dbReference type="NCBI Taxonomy" id="2033718"/>
    <lineage>
        <taxon>Bacteria</taxon>
        <taxon>Candidatus Methylomirabilota</taxon>
        <taxon>Candidatus Methylomirabilia</taxon>
        <taxon>Candidatus Methylomirabilales</taxon>
        <taxon>Candidatus Methylomirabilaceae</taxon>
        <taxon>Candidatus Methylomirabilis</taxon>
    </lineage>
</organism>
<dbReference type="InterPro" id="IPR036663">
    <property type="entry name" value="Fumarylacetoacetase_C_sf"/>
</dbReference>
<sequence>MTTASIKDQLTYPVRFLDGVSDARHIIGMGRSLGRSDEEIHKGLELRKVRWAYYALALGRHEIHDSGETLFIPRTVQRPDYEFEIALLLDRATKAGWTEEEAEDFLQEYGRVTILNDLSCRCLQAEDNLLGLGPARSKSILGKVLGPRFLPYAEFAKRNSHIVLRVNGEVRLEAQACTDSTLWTFPKISSYLSQQPLILEAGTLIGSGTFGGGSIAETSGKYPWLADGNTVDVVEMEVEGIGVLKNRFTRKSEEDG</sequence>
<reference evidence="3" key="2">
    <citation type="journal article" date="2018" name="Environ. Microbiol.">
        <title>Bloom of a denitrifying methanotroph, 'Candidatus Methylomirabilis limnetica', in a deep stratified lake.</title>
        <authorList>
            <person name="Graf J.S."/>
            <person name="Mayr M.J."/>
            <person name="Marchant H.K."/>
            <person name="Tienken D."/>
            <person name="Hach P.F."/>
            <person name="Brand A."/>
            <person name="Schubert C.J."/>
            <person name="Kuypers M.M."/>
            <person name="Milucka J."/>
        </authorList>
    </citation>
    <scope>NUCLEOTIDE SEQUENCE [LARGE SCALE GENOMIC DNA]</scope>
    <source>
        <strain evidence="3">Zug</strain>
    </source>
</reference>
<proteinExistence type="predicted"/>
<keyword evidence="3" id="KW-1185">Reference proteome</keyword>
<dbReference type="RefSeq" id="WP_107561834.1">
    <property type="nucleotide sequence ID" value="NZ_NVQC01000017.1"/>
</dbReference>
<dbReference type="Pfam" id="PF01557">
    <property type="entry name" value="FAA_hydrolase"/>
    <property type="match status" value="1"/>
</dbReference>
<name>A0A2T4TYA5_9BACT</name>
<feature type="domain" description="Fumarylacetoacetase-like C-terminal" evidence="1">
    <location>
        <begin position="63"/>
        <end position="248"/>
    </location>
</feature>
<evidence type="ECO:0000259" key="1">
    <source>
        <dbReference type="Pfam" id="PF01557"/>
    </source>
</evidence>
<protein>
    <recommendedName>
        <fullName evidence="1">Fumarylacetoacetase-like C-terminal domain-containing protein</fullName>
    </recommendedName>
</protein>
<comment type="caution">
    <text evidence="2">The sequence shown here is derived from an EMBL/GenBank/DDBJ whole genome shotgun (WGS) entry which is preliminary data.</text>
</comment>
<dbReference type="Gene3D" id="3.90.850.10">
    <property type="entry name" value="Fumarylacetoacetase-like, C-terminal domain"/>
    <property type="match status" value="1"/>
</dbReference>
<dbReference type="EMBL" id="NVQC01000017">
    <property type="protein sequence ID" value="PTL36086.1"/>
    <property type="molecule type" value="Genomic_DNA"/>
</dbReference>
<reference evidence="2 3" key="1">
    <citation type="submission" date="2017-09" db="EMBL/GenBank/DDBJ databases">
        <title>Bloom of a denitrifying methanotroph, Candidatus Methylomirabilis limnetica, in a deep stratified lake.</title>
        <authorList>
            <person name="Graf J.S."/>
            <person name="Marchant H.K."/>
            <person name="Tienken D."/>
            <person name="Hach P.F."/>
            <person name="Brand A."/>
            <person name="Schubert C.J."/>
            <person name="Kuypers M.M."/>
            <person name="Milucka J."/>
        </authorList>
    </citation>
    <scope>NUCLEOTIDE SEQUENCE [LARGE SCALE GENOMIC DNA]</scope>
    <source>
        <strain evidence="2 3">Zug</strain>
    </source>
</reference>
<dbReference type="PANTHER" id="PTHR43211:SF1">
    <property type="entry name" value="BLL6422 PROTEIN"/>
    <property type="match status" value="1"/>
</dbReference>
<evidence type="ECO:0000313" key="2">
    <source>
        <dbReference type="EMBL" id="PTL36086.1"/>
    </source>
</evidence>
<accession>A0A2T4TYA5</accession>
<dbReference type="Proteomes" id="UP000241436">
    <property type="component" value="Unassembled WGS sequence"/>
</dbReference>
<gene>
    <name evidence="2" type="ORF">CLG94_05315</name>
</gene>